<dbReference type="GeneID" id="106160242"/>
<feature type="coiled-coil region" evidence="1">
    <location>
        <begin position="291"/>
        <end position="356"/>
    </location>
</feature>
<dbReference type="AlphaFoldDB" id="A0A1S3I1U2"/>
<feature type="region of interest" description="Disordered" evidence="2">
    <location>
        <begin position="438"/>
        <end position="459"/>
    </location>
</feature>
<keyword evidence="4" id="KW-1185">Reference proteome</keyword>
<dbReference type="SUPFAM" id="SSF88713">
    <property type="entry name" value="Glycoside hydrolase/deacetylase"/>
    <property type="match status" value="1"/>
</dbReference>
<gene>
    <name evidence="5" type="primary">LOC106160242</name>
</gene>
<feature type="chain" id="PRO_5010356659" evidence="3">
    <location>
        <begin position="23"/>
        <end position="907"/>
    </location>
</feature>
<keyword evidence="3" id="KW-0732">Signal</keyword>
<evidence type="ECO:0000313" key="4">
    <source>
        <dbReference type="Proteomes" id="UP000085678"/>
    </source>
</evidence>
<dbReference type="OrthoDB" id="504708at2759"/>
<evidence type="ECO:0000256" key="1">
    <source>
        <dbReference type="SAM" id="Coils"/>
    </source>
</evidence>
<evidence type="ECO:0000256" key="3">
    <source>
        <dbReference type="SAM" id="SignalP"/>
    </source>
</evidence>
<organism evidence="4 5">
    <name type="scientific">Lingula anatina</name>
    <name type="common">Brachiopod</name>
    <name type="synonym">Lingula unguis</name>
    <dbReference type="NCBI Taxonomy" id="7574"/>
    <lineage>
        <taxon>Eukaryota</taxon>
        <taxon>Metazoa</taxon>
        <taxon>Spiralia</taxon>
        <taxon>Lophotrochozoa</taxon>
        <taxon>Brachiopoda</taxon>
        <taxon>Linguliformea</taxon>
        <taxon>Lingulata</taxon>
        <taxon>Lingulida</taxon>
        <taxon>Linguloidea</taxon>
        <taxon>Lingulidae</taxon>
        <taxon>Lingula</taxon>
    </lineage>
</organism>
<dbReference type="InterPro" id="IPR052740">
    <property type="entry name" value="CE4"/>
</dbReference>
<dbReference type="Proteomes" id="UP000085678">
    <property type="component" value="Unplaced"/>
</dbReference>
<dbReference type="PANTHER" id="PTHR45985:SF8">
    <property type="entry name" value="CHITIN DEACETYLASE-LIKE 9, ISOFORM A"/>
    <property type="match status" value="1"/>
</dbReference>
<sequence>MSQAGGTMVILILCLLTAENHAQSATKRDLCPFQFLCDTSNRGAYLYCKDGQTTRRLLPEGTTCVQQGQAVKFEFVIGEPDDTQGADGSMYSPQINQYQQHMYMLMQQQQQRQQERQQQQLQREQLLQEQKQKQRQKQEQQQQQRQQVVVQQQPSPKLPVQQYASVRQNKDYANSPPQGGDRYLVIRPPPNQQQLLTPQQQQQQLQQQQWQQQQEQQQQLEQQEQQQEQLKQRQLLKQQQRLYIQQQSQQQQQQQQQEQPEQTQQYLQQGPPAAYTRNQDEHNQLLLSRLVQGFQEQLRKEKEKQQEMLEQIKQHQQQQQQQQQRQLQQLVEQQQLQQKQQQQQQQELQREQHYNQKHQQYNRGGSNAIPASGTASLYQPFILNQGTDHSPEQPGEPVPSVQQEVTYEQHPRQEVKYVQVPQEVTYVQYVPPPISAPEQVAPVEPRKEPKLPYSGNTVKDLPAMRTPLAGSLASKDRLQRSLVCPAPFASFCHSTNPTIYYACVWGRPVPNTVPEGTHCVMRNGGVEFVYAYDSSPKLKKYKSVSKRPVAVEEPQKPSVLLPNVEPSSTSDETYRPIKTYRPKFECVPDCKLPECFCPYSGIPGNIPPEEVPQFVYISFDDWINDYAAMMKYYRLLFHPSRKNPNGCSIGATYFLTHNGTVYNQVKELYDAGHEIAIHTVSHINNLTYWYHGSYDNYVKEIVGQRTFTHEETGIPIGEMIGYRSPFLAIGGDNEFQVLKDHGFKYDATMVPYHPQGLKDNSEPLWPFTLDHVPGRMLCTMKNCPTKPFPGVWEFPTNIHFLLDDKGKLKTRCTMIDTACWPQSKEETLGYFRYNFKRFYHTNRAPFQMSTHATWLDWWSHRFYALHQYIDELLSNKNVYIVTMSQILEWVKNPVPLSRMKDHPAFQC</sequence>
<evidence type="ECO:0000256" key="2">
    <source>
        <dbReference type="SAM" id="MobiDB-lite"/>
    </source>
</evidence>
<accession>A0A1S3I1U2</accession>
<proteinExistence type="predicted"/>
<dbReference type="GO" id="GO:0005975">
    <property type="term" value="P:carbohydrate metabolic process"/>
    <property type="evidence" value="ECO:0007669"/>
    <property type="project" value="InterPro"/>
</dbReference>
<dbReference type="RefSeq" id="XP_013392235.1">
    <property type="nucleotide sequence ID" value="XM_013536781.1"/>
</dbReference>
<dbReference type="Gene3D" id="3.20.20.370">
    <property type="entry name" value="Glycoside hydrolase/deacetylase"/>
    <property type="match status" value="1"/>
</dbReference>
<name>A0A1S3I1U2_LINAN</name>
<feature type="region of interest" description="Disordered" evidence="2">
    <location>
        <begin position="384"/>
        <end position="409"/>
    </location>
</feature>
<feature type="coiled-coil region" evidence="1">
    <location>
        <begin position="104"/>
        <end position="147"/>
    </location>
</feature>
<feature type="signal peptide" evidence="3">
    <location>
        <begin position="1"/>
        <end position="22"/>
    </location>
</feature>
<keyword evidence="1" id="KW-0175">Coiled coil</keyword>
<feature type="coiled-coil region" evidence="1">
    <location>
        <begin position="203"/>
        <end position="240"/>
    </location>
</feature>
<protein>
    <submittedName>
        <fullName evidence="5">Uncharacterized protein LOC106160242 isoform X2</fullName>
    </submittedName>
</protein>
<reference evidence="5" key="1">
    <citation type="submission" date="2025-08" db="UniProtKB">
        <authorList>
            <consortium name="RefSeq"/>
        </authorList>
    </citation>
    <scope>IDENTIFICATION</scope>
    <source>
        <tissue evidence="5">Gonads</tissue>
    </source>
</reference>
<evidence type="ECO:0000313" key="5">
    <source>
        <dbReference type="RefSeq" id="XP_013392235.1"/>
    </source>
</evidence>
<dbReference type="PANTHER" id="PTHR45985">
    <property type="match status" value="1"/>
</dbReference>
<dbReference type="InterPro" id="IPR011330">
    <property type="entry name" value="Glyco_hydro/deAcase_b/a-brl"/>
</dbReference>